<dbReference type="AlphaFoldDB" id="A0ABD3TJ02"/>
<dbReference type="EMBL" id="JBJQND010000018">
    <property type="protein sequence ID" value="KAL3837017.1"/>
    <property type="molecule type" value="Genomic_DNA"/>
</dbReference>
<comment type="caution">
    <text evidence="6">The sequence shown here is derived from an EMBL/GenBank/DDBJ whole genome shotgun (WGS) entry which is preliminary data.</text>
</comment>
<organism evidence="6 7">
    <name type="scientific">Sinanodonta woodiana</name>
    <name type="common">Chinese pond mussel</name>
    <name type="synonym">Anodonta woodiana</name>
    <dbReference type="NCBI Taxonomy" id="1069815"/>
    <lineage>
        <taxon>Eukaryota</taxon>
        <taxon>Metazoa</taxon>
        <taxon>Spiralia</taxon>
        <taxon>Lophotrochozoa</taxon>
        <taxon>Mollusca</taxon>
        <taxon>Bivalvia</taxon>
        <taxon>Autobranchia</taxon>
        <taxon>Heteroconchia</taxon>
        <taxon>Palaeoheterodonta</taxon>
        <taxon>Unionida</taxon>
        <taxon>Unionoidea</taxon>
        <taxon>Unionidae</taxon>
        <taxon>Unioninae</taxon>
        <taxon>Sinanodonta</taxon>
    </lineage>
</organism>
<accession>A0ABD3TJ02</accession>
<gene>
    <name evidence="6" type="ORF">ACJMK2_022409</name>
</gene>
<reference evidence="6 7" key="1">
    <citation type="submission" date="2024-11" db="EMBL/GenBank/DDBJ databases">
        <title>Chromosome-level genome assembly of the freshwater bivalve Anodonta woodiana.</title>
        <authorList>
            <person name="Chen X."/>
        </authorList>
    </citation>
    <scope>NUCLEOTIDE SEQUENCE [LARGE SCALE GENOMIC DNA]</scope>
    <source>
        <strain evidence="6">MN2024</strain>
        <tissue evidence="6">Gills</tissue>
    </source>
</reference>
<sequence>MNSCRWKGIPIFILVALLLLIVAGIIHIVGLATPYWHIEELDRPDLTGPGFRNGHFGLWVQCLSRTLTAFDCTSYPETKAFLQATRAMEILAILCGSVSVVVTGLVIFLKVQKFQTLLMILAVASAFAGGLFGIIGVIVYGVTIDENPVIYINNLQYRLTVSYSLALCAISSSFCIVASVLSGIGIRQMHQER</sequence>
<dbReference type="Gene3D" id="1.20.140.150">
    <property type="match status" value="1"/>
</dbReference>
<feature type="transmembrane region" description="Helical" evidence="5">
    <location>
        <begin position="116"/>
        <end position="143"/>
    </location>
</feature>
<proteinExistence type="predicted"/>
<evidence type="ECO:0000256" key="1">
    <source>
        <dbReference type="ARBA" id="ARBA00004141"/>
    </source>
</evidence>
<keyword evidence="7" id="KW-1185">Reference proteome</keyword>
<evidence type="ECO:0000313" key="7">
    <source>
        <dbReference type="Proteomes" id="UP001634394"/>
    </source>
</evidence>
<keyword evidence="2 5" id="KW-0812">Transmembrane</keyword>
<dbReference type="PANTHER" id="PTHR10671:SF108">
    <property type="entry name" value="CLAUDIN FAMILY PROTEIN-RELATED"/>
    <property type="match status" value="1"/>
</dbReference>
<evidence type="ECO:0000256" key="2">
    <source>
        <dbReference type="ARBA" id="ARBA00022692"/>
    </source>
</evidence>
<dbReference type="InterPro" id="IPR050579">
    <property type="entry name" value="PMP-22/EMP/MP20-like"/>
</dbReference>
<dbReference type="PANTHER" id="PTHR10671">
    <property type="entry name" value="EPITHELIAL MEMBRANE PROTEIN-RELATED"/>
    <property type="match status" value="1"/>
</dbReference>
<dbReference type="InterPro" id="IPR004031">
    <property type="entry name" value="PMP22/EMP/MP20/Claudin"/>
</dbReference>
<evidence type="ECO:0000256" key="3">
    <source>
        <dbReference type="ARBA" id="ARBA00022989"/>
    </source>
</evidence>
<keyword evidence="4 5" id="KW-0472">Membrane</keyword>
<evidence type="ECO:0008006" key="8">
    <source>
        <dbReference type="Google" id="ProtNLM"/>
    </source>
</evidence>
<feature type="transmembrane region" description="Helical" evidence="5">
    <location>
        <begin position="90"/>
        <end position="109"/>
    </location>
</feature>
<keyword evidence="3 5" id="KW-1133">Transmembrane helix</keyword>
<feature type="transmembrane region" description="Helical" evidence="5">
    <location>
        <begin position="12"/>
        <end position="36"/>
    </location>
</feature>
<comment type="subcellular location">
    <subcellularLocation>
        <location evidence="1">Membrane</location>
        <topology evidence="1">Multi-pass membrane protein</topology>
    </subcellularLocation>
</comment>
<evidence type="ECO:0000313" key="6">
    <source>
        <dbReference type="EMBL" id="KAL3837017.1"/>
    </source>
</evidence>
<dbReference type="Proteomes" id="UP001634394">
    <property type="component" value="Unassembled WGS sequence"/>
</dbReference>
<dbReference type="GO" id="GO:0016020">
    <property type="term" value="C:membrane"/>
    <property type="evidence" value="ECO:0007669"/>
    <property type="project" value="UniProtKB-SubCell"/>
</dbReference>
<dbReference type="InterPro" id="IPR017974">
    <property type="entry name" value="Claudin_CS"/>
</dbReference>
<dbReference type="PROSITE" id="PS01346">
    <property type="entry name" value="CLAUDIN"/>
    <property type="match status" value="1"/>
</dbReference>
<protein>
    <recommendedName>
        <fullName evidence="8">Claudin</fullName>
    </recommendedName>
</protein>
<name>A0ABD3TJ02_SINWO</name>
<dbReference type="Pfam" id="PF00822">
    <property type="entry name" value="PMP22_Claudin"/>
    <property type="match status" value="1"/>
</dbReference>
<evidence type="ECO:0000256" key="5">
    <source>
        <dbReference type="SAM" id="Phobius"/>
    </source>
</evidence>
<evidence type="ECO:0000256" key="4">
    <source>
        <dbReference type="ARBA" id="ARBA00023136"/>
    </source>
</evidence>
<feature type="transmembrane region" description="Helical" evidence="5">
    <location>
        <begin position="163"/>
        <end position="186"/>
    </location>
</feature>